<evidence type="ECO:0000256" key="2">
    <source>
        <dbReference type="ARBA" id="ARBA00022670"/>
    </source>
</evidence>
<evidence type="ECO:0000313" key="8">
    <source>
        <dbReference type="Proteomes" id="UP000035444"/>
    </source>
</evidence>
<dbReference type="Gene3D" id="3.40.50.1820">
    <property type="entry name" value="alpha/beta hydrolase"/>
    <property type="match status" value="1"/>
</dbReference>
<dbReference type="Proteomes" id="UP000035444">
    <property type="component" value="Unassembled WGS sequence"/>
</dbReference>
<reference evidence="7 8" key="1">
    <citation type="submission" date="2015-03" db="EMBL/GenBank/DDBJ databases">
        <title>Genome Sequence of Kiloniella spongiae MEBiC09566, isolated from a marine sponge.</title>
        <authorList>
            <person name="Shao Z."/>
            <person name="Wang L."/>
            <person name="Li X."/>
        </authorList>
    </citation>
    <scope>NUCLEOTIDE SEQUENCE [LARGE SCALE GENOMIC DNA]</scope>
    <source>
        <strain evidence="7 8">MEBiC09566</strain>
    </source>
</reference>
<dbReference type="PRINTS" id="PR00862">
    <property type="entry name" value="PROLIGOPTASE"/>
</dbReference>
<dbReference type="Pfam" id="PF00326">
    <property type="entry name" value="Peptidase_S9"/>
    <property type="match status" value="1"/>
</dbReference>
<dbReference type="PANTHER" id="PTHR11757">
    <property type="entry name" value="PROTEASE FAMILY S9A OLIGOPEPTIDASE"/>
    <property type="match status" value="1"/>
</dbReference>
<dbReference type="GO" id="GO:0006508">
    <property type="term" value="P:proteolysis"/>
    <property type="evidence" value="ECO:0007669"/>
    <property type="project" value="UniProtKB-KW"/>
</dbReference>
<dbReference type="InterPro" id="IPR029058">
    <property type="entry name" value="AB_hydrolase_fold"/>
</dbReference>
<dbReference type="EMBL" id="LAQL01000007">
    <property type="protein sequence ID" value="KLN60446.1"/>
    <property type="molecule type" value="Genomic_DNA"/>
</dbReference>
<keyword evidence="3" id="KW-0378">Hydrolase</keyword>
<keyword evidence="8" id="KW-1185">Reference proteome</keyword>
<keyword evidence="4" id="KW-0720">Serine protease</keyword>
<evidence type="ECO:0000256" key="4">
    <source>
        <dbReference type="ARBA" id="ARBA00022825"/>
    </source>
</evidence>
<dbReference type="PANTHER" id="PTHR11757:SF19">
    <property type="entry name" value="PROLYL ENDOPEPTIDASE-LIKE"/>
    <property type="match status" value="1"/>
</dbReference>
<evidence type="ECO:0000313" key="7">
    <source>
        <dbReference type="EMBL" id="KLN60446.1"/>
    </source>
</evidence>
<dbReference type="InterPro" id="IPR001375">
    <property type="entry name" value="Peptidase_S9_cat"/>
</dbReference>
<keyword evidence="2" id="KW-0645">Protease</keyword>
<dbReference type="SUPFAM" id="SSF53474">
    <property type="entry name" value="alpha/beta-Hydrolases"/>
    <property type="match status" value="1"/>
</dbReference>
<dbReference type="OrthoDB" id="9801421at2"/>
<dbReference type="InterPro" id="IPR051543">
    <property type="entry name" value="Serine_Peptidase_S9A"/>
</dbReference>
<protein>
    <submittedName>
        <fullName evidence="7">Peptidase S9</fullName>
    </submittedName>
</protein>
<name>A0A0H2ME34_9PROT</name>
<dbReference type="STRING" id="1489064.WH96_12000"/>
<dbReference type="RefSeq" id="WP_047764411.1">
    <property type="nucleotide sequence ID" value="NZ_LAQL01000007.1"/>
</dbReference>
<dbReference type="GO" id="GO:0004252">
    <property type="term" value="F:serine-type endopeptidase activity"/>
    <property type="evidence" value="ECO:0007669"/>
    <property type="project" value="InterPro"/>
</dbReference>
<evidence type="ECO:0000256" key="1">
    <source>
        <dbReference type="ARBA" id="ARBA00005228"/>
    </source>
</evidence>
<feature type="domain" description="Peptidase S9A N-terminal" evidence="6">
    <location>
        <begin position="14"/>
        <end position="422"/>
    </location>
</feature>
<evidence type="ECO:0000256" key="3">
    <source>
        <dbReference type="ARBA" id="ARBA00022801"/>
    </source>
</evidence>
<dbReference type="PROSITE" id="PS00708">
    <property type="entry name" value="PRO_ENDOPEP_SER"/>
    <property type="match status" value="1"/>
</dbReference>
<proteinExistence type="inferred from homology"/>
<dbReference type="InterPro" id="IPR023302">
    <property type="entry name" value="Pept_S9A_N"/>
</dbReference>
<organism evidence="7 8">
    <name type="scientific">Kiloniella spongiae</name>
    <dbReference type="NCBI Taxonomy" id="1489064"/>
    <lineage>
        <taxon>Bacteria</taxon>
        <taxon>Pseudomonadati</taxon>
        <taxon>Pseudomonadota</taxon>
        <taxon>Alphaproteobacteria</taxon>
        <taxon>Rhodospirillales</taxon>
        <taxon>Kiloniellaceae</taxon>
        <taxon>Kiloniella</taxon>
    </lineage>
</organism>
<dbReference type="InterPro" id="IPR002470">
    <property type="entry name" value="Peptidase_S9A"/>
</dbReference>
<comment type="similarity">
    <text evidence="1">Belongs to the peptidase S9A family.</text>
</comment>
<dbReference type="SUPFAM" id="SSF50993">
    <property type="entry name" value="Peptidase/esterase 'gauge' domain"/>
    <property type="match status" value="1"/>
</dbReference>
<dbReference type="PATRIC" id="fig|1489064.4.peg.3721"/>
<dbReference type="InterPro" id="IPR002471">
    <property type="entry name" value="Pept_S9_AS"/>
</dbReference>
<gene>
    <name evidence="7" type="ORF">WH96_12000</name>
</gene>
<dbReference type="AlphaFoldDB" id="A0A0H2ME34"/>
<sequence length="699" mass="78770">MSSRLVSENTFAPKAEQKPYVHELHNDRREDPYAWLRADNWQEVMRQPDKLAPDIRNYLEQENGYCKAVMADTGDLQKRLFEELKGRIKEDDSSVPSPDGPWLYYVRYEEGQQHPIFCRKPIDNQGNEEVLLDGNKKAEGKDFFQIASCTHSPDHRYVAYSVDEKGSEYYTLRIKDLVTGAELDDVIDSTSGSVVWAADNQTLFYTVLDDNHRPSKVLRHYLGDNENLDVLVYEENDSGFFVGIGKSESGKFIHILAHDHQTSEVHLIPANNPASKPVVVSVREPGIEYDVSDHEGRLLILTNADDAVDFKICETSLDKTERGNWKDLIAHKPGVLILSLIVFKDFMARLERVEGLPKIIVTHFFDDQEHEIAFDEEAYSLGMSGGYEFDTKTLRFSYSSPSTPACVFDYDMESRERTLRKEDEIPSGHSPDDYIVRRLLAPSHDGALVPISLMHRKDTELDGKAPLLLYGYGSYGNAIPAGFMRNSFSLVDRGFVYAIAHIRGGTDKGYGWYLDGKMDKKKNTFIDFIAAAEHLIAEGYTAAGQIAAHGGSAGGMLMGVISNMRPDLFKAIVADVPFVDVLTTMCDETLPLTPPEWPEWGNPIADKAAYDYIKSYSPVDNVRAQDYPNILVTAGLTDPRVTYWEPAKWVARLRELKTDTNHLIFKTNMSAGHGGASGRFERLKEVALMDAFLLKVFEI</sequence>
<dbReference type="Gene3D" id="2.130.10.120">
    <property type="entry name" value="Prolyl oligopeptidase, N-terminal domain"/>
    <property type="match status" value="1"/>
</dbReference>
<feature type="domain" description="Peptidase S9 prolyl oligopeptidase catalytic" evidence="5">
    <location>
        <begin position="483"/>
        <end position="697"/>
    </location>
</feature>
<comment type="caution">
    <text evidence="7">The sequence shown here is derived from an EMBL/GenBank/DDBJ whole genome shotgun (WGS) entry which is preliminary data.</text>
</comment>
<dbReference type="Pfam" id="PF02897">
    <property type="entry name" value="Peptidase_S9_N"/>
    <property type="match status" value="1"/>
</dbReference>
<evidence type="ECO:0000259" key="5">
    <source>
        <dbReference type="Pfam" id="PF00326"/>
    </source>
</evidence>
<evidence type="ECO:0000259" key="6">
    <source>
        <dbReference type="Pfam" id="PF02897"/>
    </source>
</evidence>
<accession>A0A0H2ME34</accession>